<dbReference type="Gene3D" id="3.30.497.10">
    <property type="entry name" value="Antithrombin, subunit I, domain 2"/>
    <property type="match status" value="1"/>
</dbReference>
<dbReference type="InterPro" id="IPR036186">
    <property type="entry name" value="Serpin_sf"/>
</dbReference>
<dbReference type="Pfam" id="PF00079">
    <property type="entry name" value="Serpin"/>
    <property type="match status" value="1"/>
</dbReference>
<proteinExistence type="inferred from homology"/>
<dbReference type="InterPro" id="IPR000215">
    <property type="entry name" value="Serpin_fam"/>
</dbReference>
<evidence type="ECO:0000256" key="3">
    <source>
        <dbReference type="ARBA" id="ARBA00022900"/>
    </source>
</evidence>
<dbReference type="AlphaFoldDB" id="A0A1Y1NFR3"/>
<dbReference type="InterPro" id="IPR042178">
    <property type="entry name" value="Serpin_sf_1"/>
</dbReference>
<dbReference type="PANTHER" id="PTHR11461:SF211">
    <property type="entry name" value="GH10112P-RELATED"/>
    <property type="match status" value="1"/>
</dbReference>
<evidence type="ECO:0000259" key="5">
    <source>
        <dbReference type="SMART" id="SM00093"/>
    </source>
</evidence>
<evidence type="ECO:0000313" key="6">
    <source>
        <dbReference type="EMBL" id="JAV96661.1"/>
    </source>
</evidence>
<evidence type="ECO:0000256" key="1">
    <source>
        <dbReference type="ARBA" id="ARBA00009500"/>
    </source>
</evidence>
<evidence type="ECO:0000256" key="2">
    <source>
        <dbReference type="ARBA" id="ARBA00022690"/>
    </source>
</evidence>
<dbReference type="InterPro" id="IPR042185">
    <property type="entry name" value="Serpin_sf_2"/>
</dbReference>
<reference evidence="6" key="1">
    <citation type="journal article" date="2016" name="Sci. Rep.">
        <title>Molecular characterization of firefly nuptial gifts: a multi-omics approach sheds light on postcopulatory sexual selection.</title>
        <authorList>
            <person name="Al-Wathiqui N."/>
            <person name="Fallon T.R."/>
            <person name="South A."/>
            <person name="Weng J.K."/>
            <person name="Lewis S.M."/>
        </authorList>
    </citation>
    <scope>NUCLEOTIDE SEQUENCE</scope>
</reference>
<protein>
    <recommendedName>
        <fullName evidence="5">Serpin domain-containing protein</fullName>
    </recommendedName>
</protein>
<name>A0A1Y1NFR3_PHOPY</name>
<dbReference type="EMBL" id="GEZM01003644">
    <property type="protein sequence ID" value="JAV96661.1"/>
    <property type="molecule type" value="Transcribed_RNA"/>
</dbReference>
<sequence length="453" mass="52020">MDPYYFDYFCVYKSILRGYHVNRTWTVYLKHLIASQSFRFAMKIIILLSFCVLLTCGEQLTEYHEGNVQFTTNVYRELSKSRSGNILMCPLSVEITLAMVFLGATEETARQLSVAASFPNNFEKVEEMFSEVIPQLESSDKYTFESANKIYVQDKFKIAENYKDVVTNKFKSDIENIDFVNPTAAVVMNQWVAKKTHNKITKLINQDDLDSDSRLMLLNAMYFKGIWVNGFKESDTKVKPFFLNNTHYINTDIMSNKGQYRYQHDRKLNAKFLEMKYKGDDVVMVIALPDNPEDLHKLEDNLNQVLRTTFPHSARTVDVQIPKFEVKDTIPFKTILKSIGAVLPFQNGATFDRMKDATELEPLKIAEVIQKATIEVDEKGSVAAAATAVHMQIWRSARILDFNFYANHPFIYFIKHTVAGITFIGRYNAPEGPVHSGNYEPPIDPESARMVVL</sequence>
<dbReference type="Gene3D" id="2.30.39.10">
    <property type="entry name" value="Alpha-1-antitrypsin, domain 1"/>
    <property type="match status" value="1"/>
</dbReference>
<accession>A0A1Y1NFR3</accession>
<dbReference type="InterPro" id="IPR023796">
    <property type="entry name" value="Serpin_dom"/>
</dbReference>
<comment type="similarity">
    <text evidence="1 4">Belongs to the serpin family.</text>
</comment>
<dbReference type="CDD" id="cd19601">
    <property type="entry name" value="serpin42Da-like"/>
    <property type="match status" value="1"/>
</dbReference>
<dbReference type="PROSITE" id="PS00284">
    <property type="entry name" value="SERPIN"/>
    <property type="match status" value="1"/>
</dbReference>
<evidence type="ECO:0000256" key="4">
    <source>
        <dbReference type="RuleBase" id="RU000411"/>
    </source>
</evidence>
<organism evidence="6">
    <name type="scientific">Photinus pyralis</name>
    <name type="common">Common eastern firefly</name>
    <name type="synonym">Lampyris pyralis</name>
    <dbReference type="NCBI Taxonomy" id="7054"/>
    <lineage>
        <taxon>Eukaryota</taxon>
        <taxon>Metazoa</taxon>
        <taxon>Ecdysozoa</taxon>
        <taxon>Arthropoda</taxon>
        <taxon>Hexapoda</taxon>
        <taxon>Insecta</taxon>
        <taxon>Pterygota</taxon>
        <taxon>Neoptera</taxon>
        <taxon>Endopterygota</taxon>
        <taxon>Coleoptera</taxon>
        <taxon>Polyphaga</taxon>
        <taxon>Elateriformia</taxon>
        <taxon>Elateroidea</taxon>
        <taxon>Lampyridae</taxon>
        <taxon>Lampyrinae</taxon>
        <taxon>Photinus</taxon>
    </lineage>
</organism>
<keyword evidence="2" id="KW-0646">Protease inhibitor</keyword>
<dbReference type="GO" id="GO:0004867">
    <property type="term" value="F:serine-type endopeptidase inhibitor activity"/>
    <property type="evidence" value="ECO:0007669"/>
    <property type="project" value="UniProtKB-KW"/>
</dbReference>
<feature type="domain" description="Serpin" evidence="5">
    <location>
        <begin position="72"/>
        <end position="430"/>
    </location>
</feature>
<dbReference type="SMART" id="SM00093">
    <property type="entry name" value="SERPIN"/>
    <property type="match status" value="1"/>
</dbReference>
<dbReference type="PANTHER" id="PTHR11461">
    <property type="entry name" value="SERINE PROTEASE INHIBITOR, SERPIN"/>
    <property type="match status" value="1"/>
</dbReference>
<dbReference type="SUPFAM" id="SSF56574">
    <property type="entry name" value="Serpins"/>
    <property type="match status" value="1"/>
</dbReference>
<dbReference type="InterPro" id="IPR023795">
    <property type="entry name" value="Serpin_CS"/>
</dbReference>
<keyword evidence="3" id="KW-0722">Serine protease inhibitor</keyword>
<dbReference type="GO" id="GO:0005615">
    <property type="term" value="C:extracellular space"/>
    <property type="evidence" value="ECO:0007669"/>
    <property type="project" value="InterPro"/>
</dbReference>